<feature type="region of interest" description="Disordered" evidence="1">
    <location>
        <begin position="125"/>
        <end position="147"/>
    </location>
</feature>
<feature type="region of interest" description="Disordered" evidence="1">
    <location>
        <begin position="203"/>
        <end position="253"/>
    </location>
</feature>
<evidence type="ECO:0000313" key="4">
    <source>
        <dbReference type="Proteomes" id="UP000321518"/>
    </source>
</evidence>
<dbReference type="AlphaFoldDB" id="A0A511K872"/>
<reference evidence="3 4" key="1">
    <citation type="submission" date="2019-07" db="EMBL/GenBank/DDBJ databases">
        <title>Rhodotorula toruloides NBRC10032 genome sequencing.</title>
        <authorList>
            <person name="Shida Y."/>
            <person name="Takaku H."/>
            <person name="Ogasawara W."/>
            <person name="Mori K."/>
        </authorList>
    </citation>
    <scope>NUCLEOTIDE SEQUENCE [LARGE SCALE GENOMIC DNA]</scope>
    <source>
        <strain evidence="3 4">NBRC10032</strain>
    </source>
</reference>
<dbReference type="OrthoDB" id="2529648at2759"/>
<proteinExistence type="predicted"/>
<gene>
    <name evidence="3" type="ORF">Rt10032_c01g0565</name>
</gene>
<organism evidence="3 4">
    <name type="scientific">Rhodotorula toruloides</name>
    <name type="common">Yeast</name>
    <name type="synonym">Rhodosporidium toruloides</name>
    <dbReference type="NCBI Taxonomy" id="5286"/>
    <lineage>
        <taxon>Eukaryota</taxon>
        <taxon>Fungi</taxon>
        <taxon>Dikarya</taxon>
        <taxon>Basidiomycota</taxon>
        <taxon>Pucciniomycotina</taxon>
        <taxon>Microbotryomycetes</taxon>
        <taxon>Sporidiobolales</taxon>
        <taxon>Sporidiobolaceae</taxon>
        <taxon>Rhodotorula</taxon>
    </lineage>
</organism>
<evidence type="ECO:0000256" key="1">
    <source>
        <dbReference type="SAM" id="MobiDB-lite"/>
    </source>
</evidence>
<evidence type="ECO:0000256" key="2">
    <source>
        <dbReference type="SAM" id="Phobius"/>
    </source>
</evidence>
<evidence type="ECO:0000313" key="3">
    <source>
        <dbReference type="EMBL" id="GEM06548.1"/>
    </source>
</evidence>
<keyword evidence="2" id="KW-0812">Transmembrane</keyword>
<feature type="compositionally biased region" description="Pro residues" evidence="1">
    <location>
        <begin position="211"/>
        <end position="228"/>
    </location>
</feature>
<dbReference type="EMBL" id="BJWK01000001">
    <property type="protein sequence ID" value="GEM06548.1"/>
    <property type="molecule type" value="Genomic_DNA"/>
</dbReference>
<name>A0A511K872_RHOTO</name>
<accession>A0A511K872</accession>
<keyword evidence="2" id="KW-0472">Membrane</keyword>
<feature type="transmembrane region" description="Helical" evidence="2">
    <location>
        <begin position="306"/>
        <end position="329"/>
    </location>
</feature>
<dbReference type="Proteomes" id="UP000321518">
    <property type="component" value="Unassembled WGS sequence"/>
</dbReference>
<sequence length="391" mass="44280">MSVEESAETFYDQASDIHRQIDALSSDLEHIRALASRLLVLHPNDLATPSLALELRDCLLRAAEDLTEIDDDTFELWKETESVGEAVRKGEFRFENVRDQMDEAEEREEEVSGLARRFARRVKEVKHEARGEKSDRKEARERKEPEKLGDYLEPGVYSFPHLLTKDTVHASRWVVTNPFTILARLTDNLKTFKVPQLLSVGESPSTFISSPTPPPMHPVPSPAHPFLPPSLFSSPRPLPNSPTPAGSSRTRPLPDWKRAILTSPAAKASLTRRRWSRRLYDEVAQDMDEGWREVRISTERGHKERWIIFAIFALIPFLIVANVIESLILSTRSHSSTSSTSSTTRGDDSDYSLSTVALTMMAGEQKRSLIATGVAEHREVRARRGTIEYWV</sequence>
<protein>
    <submittedName>
        <fullName evidence="3">Proteophosphoglycan ppg4</fullName>
    </submittedName>
</protein>
<keyword evidence="2" id="KW-1133">Transmembrane helix</keyword>
<comment type="caution">
    <text evidence="3">The sequence shown here is derived from an EMBL/GenBank/DDBJ whole genome shotgun (WGS) entry which is preliminary data.</text>
</comment>